<dbReference type="GO" id="GO:0003676">
    <property type="term" value="F:nucleic acid binding"/>
    <property type="evidence" value="ECO:0007669"/>
    <property type="project" value="InterPro"/>
</dbReference>
<keyword evidence="4" id="KW-1185">Reference proteome</keyword>
<keyword evidence="1" id="KW-0862">Zinc</keyword>
<feature type="domain" description="CCHC-type" evidence="2">
    <location>
        <begin position="224"/>
        <end position="238"/>
    </location>
</feature>
<dbReference type="EMBL" id="CAKOGL010000043">
    <property type="protein sequence ID" value="CAH2108876.1"/>
    <property type="molecule type" value="Genomic_DNA"/>
</dbReference>
<evidence type="ECO:0000313" key="3">
    <source>
        <dbReference type="EMBL" id="CAH2108876.1"/>
    </source>
</evidence>
<dbReference type="Gene3D" id="4.10.60.10">
    <property type="entry name" value="Zinc finger, CCHC-type"/>
    <property type="match status" value="1"/>
</dbReference>
<dbReference type="AlphaFoldDB" id="A0AAU9VA46"/>
<proteinExistence type="predicted"/>
<keyword evidence="1" id="KW-0863">Zinc-finger</keyword>
<dbReference type="SUPFAM" id="SSF57756">
    <property type="entry name" value="Retrovirus zinc finger-like domains"/>
    <property type="match status" value="1"/>
</dbReference>
<reference evidence="3" key="1">
    <citation type="submission" date="2022-03" db="EMBL/GenBank/DDBJ databases">
        <authorList>
            <person name="Tunstrom K."/>
        </authorList>
    </citation>
    <scope>NUCLEOTIDE SEQUENCE</scope>
</reference>
<dbReference type="SMART" id="SM00343">
    <property type="entry name" value="ZnF_C2HC"/>
    <property type="match status" value="1"/>
</dbReference>
<dbReference type="PROSITE" id="PS50158">
    <property type="entry name" value="ZF_CCHC"/>
    <property type="match status" value="1"/>
</dbReference>
<protein>
    <recommendedName>
        <fullName evidence="2">CCHC-type domain-containing protein</fullName>
    </recommendedName>
</protein>
<gene>
    <name evidence="3" type="ORF">EEDITHA_LOCUS22773</name>
</gene>
<organism evidence="3 4">
    <name type="scientific">Euphydryas editha</name>
    <name type="common">Edith's checkerspot</name>
    <dbReference type="NCBI Taxonomy" id="104508"/>
    <lineage>
        <taxon>Eukaryota</taxon>
        <taxon>Metazoa</taxon>
        <taxon>Ecdysozoa</taxon>
        <taxon>Arthropoda</taxon>
        <taxon>Hexapoda</taxon>
        <taxon>Insecta</taxon>
        <taxon>Pterygota</taxon>
        <taxon>Neoptera</taxon>
        <taxon>Endopterygota</taxon>
        <taxon>Lepidoptera</taxon>
        <taxon>Glossata</taxon>
        <taxon>Ditrysia</taxon>
        <taxon>Papilionoidea</taxon>
        <taxon>Nymphalidae</taxon>
        <taxon>Nymphalinae</taxon>
        <taxon>Euphydryas</taxon>
    </lineage>
</organism>
<sequence length="293" mass="33979">MKVTNSMRVEKFNGKDFRQWKFQINCALKAKELNIHAARPTTGDTNQWEKNDGMAMFIITSSMELNQISLIENYVTAKEVMVKLESIYEQKSELNKMMVHEKFYQYKMSPTDNIAQHISKVENLAKQLKENGEKISDTAIMTKILSTLPSKYRSLRQAWLSLDPHSQTIQNLTARLLDEEASLTIKEESESALVAVKHTKRKNKFQNENNSSISNQHNKHRFVCYNCNKRGHYARDCRAPKKSERFSSKEQKMLAFSAEQCLQSEADTDVWILDSGASAHMSYRHDYFCDLQE</sequence>
<keyword evidence="1" id="KW-0479">Metal-binding</keyword>
<dbReference type="PANTHER" id="PTHR47481">
    <property type="match status" value="1"/>
</dbReference>
<dbReference type="PANTHER" id="PTHR47481:SF31">
    <property type="entry name" value="OS01G0873500 PROTEIN"/>
    <property type="match status" value="1"/>
</dbReference>
<dbReference type="InterPro" id="IPR001878">
    <property type="entry name" value="Znf_CCHC"/>
</dbReference>
<dbReference type="Pfam" id="PF14223">
    <property type="entry name" value="Retrotran_gag_2"/>
    <property type="match status" value="1"/>
</dbReference>
<accession>A0AAU9VA46</accession>
<comment type="caution">
    <text evidence="3">The sequence shown here is derived from an EMBL/GenBank/DDBJ whole genome shotgun (WGS) entry which is preliminary data.</text>
</comment>
<dbReference type="GO" id="GO:0008270">
    <property type="term" value="F:zinc ion binding"/>
    <property type="evidence" value="ECO:0007669"/>
    <property type="project" value="UniProtKB-KW"/>
</dbReference>
<dbReference type="Pfam" id="PF00098">
    <property type="entry name" value="zf-CCHC"/>
    <property type="match status" value="1"/>
</dbReference>
<evidence type="ECO:0000313" key="4">
    <source>
        <dbReference type="Proteomes" id="UP001153954"/>
    </source>
</evidence>
<name>A0AAU9VA46_EUPED</name>
<dbReference type="Proteomes" id="UP001153954">
    <property type="component" value="Unassembled WGS sequence"/>
</dbReference>
<evidence type="ECO:0000256" key="1">
    <source>
        <dbReference type="PROSITE-ProRule" id="PRU00047"/>
    </source>
</evidence>
<evidence type="ECO:0000259" key="2">
    <source>
        <dbReference type="PROSITE" id="PS50158"/>
    </source>
</evidence>
<dbReference type="InterPro" id="IPR036875">
    <property type="entry name" value="Znf_CCHC_sf"/>
</dbReference>